<feature type="region of interest" description="Disordered" evidence="2">
    <location>
        <begin position="1"/>
        <end position="49"/>
    </location>
</feature>
<protein>
    <submittedName>
        <fullName evidence="3">Uncharacterized protein</fullName>
    </submittedName>
</protein>
<comment type="caution">
    <text evidence="3">The sequence shown here is derived from an EMBL/GenBank/DDBJ whole genome shotgun (WGS) entry which is preliminary data.</text>
</comment>
<evidence type="ECO:0000313" key="3">
    <source>
        <dbReference type="EMBL" id="PWA61023.1"/>
    </source>
</evidence>
<dbReference type="PANTHER" id="PTHR23401">
    <property type="entry name" value="CYCLIN DEPENDANT KINASE-5 ACTIVATOR"/>
    <property type="match status" value="1"/>
</dbReference>
<dbReference type="PANTHER" id="PTHR23401:SF4">
    <property type="entry name" value="RANBP2-TYPE ZINC FINGER"/>
    <property type="match status" value="1"/>
</dbReference>
<dbReference type="AlphaFoldDB" id="A0A2U1MID2"/>
<feature type="coiled-coil region" evidence="1">
    <location>
        <begin position="1101"/>
        <end position="1135"/>
    </location>
</feature>
<feature type="compositionally biased region" description="Polar residues" evidence="2">
    <location>
        <begin position="16"/>
        <end position="30"/>
    </location>
</feature>
<feature type="coiled-coil region" evidence="1">
    <location>
        <begin position="791"/>
        <end position="892"/>
    </location>
</feature>
<dbReference type="EMBL" id="PKPP01005204">
    <property type="protein sequence ID" value="PWA61023.1"/>
    <property type="molecule type" value="Genomic_DNA"/>
</dbReference>
<dbReference type="GO" id="GO:0005737">
    <property type="term" value="C:cytoplasm"/>
    <property type="evidence" value="ECO:0007669"/>
    <property type="project" value="TreeGrafter"/>
</dbReference>
<dbReference type="InterPro" id="IPR004944">
    <property type="entry name" value="CDK5_activator"/>
</dbReference>
<dbReference type="GO" id="GO:0016533">
    <property type="term" value="C:protein kinase 5 complex"/>
    <property type="evidence" value="ECO:0007669"/>
    <property type="project" value="InterPro"/>
</dbReference>
<feature type="coiled-coil region" evidence="1">
    <location>
        <begin position="934"/>
        <end position="1069"/>
    </location>
</feature>
<feature type="compositionally biased region" description="Basic and acidic residues" evidence="2">
    <location>
        <begin position="32"/>
        <end position="49"/>
    </location>
</feature>
<reference evidence="3 4" key="1">
    <citation type="journal article" date="2018" name="Mol. Plant">
        <title>The genome of Artemisia annua provides insight into the evolution of Asteraceae family and artemisinin biosynthesis.</title>
        <authorList>
            <person name="Shen Q."/>
            <person name="Zhang L."/>
            <person name="Liao Z."/>
            <person name="Wang S."/>
            <person name="Yan T."/>
            <person name="Shi P."/>
            <person name="Liu M."/>
            <person name="Fu X."/>
            <person name="Pan Q."/>
            <person name="Wang Y."/>
            <person name="Lv Z."/>
            <person name="Lu X."/>
            <person name="Zhang F."/>
            <person name="Jiang W."/>
            <person name="Ma Y."/>
            <person name="Chen M."/>
            <person name="Hao X."/>
            <person name="Li L."/>
            <person name="Tang Y."/>
            <person name="Lv G."/>
            <person name="Zhou Y."/>
            <person name="Sun X."/>
            <person name="Brodelius P.E."/>
            <person name="Rose J.K.C."/>
            <person name="Tang K."/>
        </authorList>
    </citation>
    <scope>NUCLEOTIDE SEQUENCE [LARGE SCALE GENOMIC DNA]</scope>
    <source>
        <strain evidence="4">cv. Huhao1</strain>
        <tissue evidence="3">Leaf</tissue>
    </source>
</reference>
<gene>
    <name evidence="3" type="ORF">CTI12_AA377430</name>
</gene>
<name>A0A2U1MID2_ARTAN</name>
<organism evidence="3 4">
    <name type="scientific">Artemisia annua</name>
    <name type="common">Sweet wormwood</name>
    <dbReference type="NCBI Taxonomy" id="35608"/>
    <lineage>
        <taxon>Eukaryota</taxon>
        <taxon>Viridiplantae</taxon>
        <taxon>Streptophyta</taxon>
        <taxon>Embryophyta</taxon>
        <taxon>Tracheophyta</taxon>
        <taxon>Spermatophyta</taxon>
        <taxon>Magnoliopsida</taxon>
        <taxon>eudicotyledons</taxon>
        <taxon>Gunneridae</taxon>
        <taxon>Pentapetalae</taxon>
        <taxon>asterids</taxon>
        <taxon>campanulids</taxon>
        <taxon>Asterales</taxon>
        <taxon>Asteraceae</taxon>
        <taxon>Asteroideae</taxon>
        <taxon>Anthemideae</taxon>
        <taxon>Artemisiinae</taxon>
        <taxon>Artemisia</taxon>
    </lineage>
</organism>
<dbReference type="Proteomes" id="UP000245207">
    <property type="component" value="Unassembled WGS sequence"/>
</dbReference>
<proteinExistence type="predicted"/>
<dbReference type="STRING" id="35608.A0A2U1MID2"/>
<evidence type="ECO:0000256" key="2">
    <source>
        <dbReference type="SAM" id="MobiDB-lite"/>
    </source>
</evidence>
<accession>A0A2U1MID2</accession>
<keyword evidence="4" id="KW-1185">Reference proteome</keyword>
<sequence>MKATATKTVEPKDNQVRQGSTTSSKRTVTAKSKKEGNVIESKKSDKRKLLLNRDEPKDLDDSFETRMKTRRQVLVGEPERKKSKCLNNRNDYKSINNRNPPCNLISVMKDFTVEQQNSVKKMGFESILGTTVGNMPNKLGYWLAENYDPDSNTLRIGNKSLLITRQTVNDIYGFPMGNTPINVSERTSWDNFVLQEFQNQFSTKEGGARMSDVLPELVKDVTGGRKFILNFLVLYVSSTEVLGEIVERRFPLMNCWTTETLKKREAKEMEYGGFGKLKIADDVVYVDNDVDDEVLIHKAEKVLKSEDMAQNWGHNEALEFIPELTLSQYPPEQPIDLSKNKFKNIIVAKSLHPTEFYGYTIRERFAKMGWEQLLDFDCDKIYRRIVIDWTTSLSRKGDELTGIVDGKPYTISPTIIRDLLKVDTRTDLPYARFNQADFQTITDENEIRWLEACKTIFGRELDKNVAISYLEMTPLVKILWGIGLWTFHPRLKYTNCVLAREIYLLHALYTGEYLYSFAHLMIDDIWSMYEDEYQQTIPHVYYLSEILTRLGAVSQDERIEVVDLSHRQITRSSFRDLNFSESPTRYIIYDRVLKQQVTFLKKAIEVEAPPQSPPHLMPIPNTHADKRNNPEDLINMQLSQSQKQLDDMMSIVSNMQKHMEQQAFEAKHRDQVRELLEQEREKRAQEREKQAEEREKRAEIQAHAMTNSLQNLINKQSEEHEKMIMIVKNMQKQMECQASEAKCREQAREKWEDETETQAEIKAHAMANKLQNLISNQFEEQREKMIIMVNNKEKQIECQALEAEHREQAREKREEEIEKQAEIKARVMENNLQNLINKQFQEQREKMIMIVHNIEKQVEYQASETERRELAREKLEEEREKQAEINAHAMENNLLNLFSKEFQEQHDKMLMIVNNKEKQIECQALEAEPRELAREKWEEEREKQAEIKAHAMENNLQNLISKQFQEQYEKMIMIVNNKEKQIECQALEIERRVLAREKLEEEREKQAEVKAHAMESNLQNLIIKQFQEQHEKMLMIVNNQEKQIECQALEAERRELAREKWEEEREKQADIKAHAVESNLQNLISKQFQEQYEKMTMIVNNKQKQMECQALKAERREVEREKQEQEREKRAQIKAHAMANNLQNMISKQFQEQHEKMIMIANTMQKHMESQALAAECREQKQKKQEEEREKRADIRAHAIIWDIERQRYLYEQEQRQLRMAWNQGNCVTGVDEFQFPQISHTSFHPPRAGSRYYDPTQSNEIPQAFRSLYHDIYGPRD</sequence>
<dbReference type="GO" id="GO:0061575">
    <property type="term" value="F:cyclin-dependent protein serine/threonine kinase activator activity"/>
    <property type="evidence" value="ECO:0007669"/>
    <property type="project" value="InterPro"/>
</dbReference>
<evidence type="ECO:0000313" key="4">
    <source>
        <dbReference type="Proteomes" id="UP000245207"/>
    </source>
</evidence>
<dbReference type="GO" id="GO:0019901">
    <property type="term" value="F:protein kinase binding"/>
    <property type="evidence" value="ECO:0007669"/>
    <property type="project" value="TreeGrafter"/>
</dbReference>
<feature type="coiled-coil region" evidence="1">
    <location>
        <begin position="668"/>
        <end position="702"/>
    </location>
</feature>
<keyword evidence="1" id="KW-0175">Coiled coil</keyword>
<evidence type="ECO:0000256" key="1">
    <source>
        <dbReference type="SAM" id="Coils"/>
    </source>
</evidence>